<accession>A0ABZ1I6C2</accession>
<feature type="transmembrane region" description="Helical" evidence="1">
    <location>
        <begin position="60"/>
        <end position="79"/>
    </location>
</feature>
<protein>
    <submittedName>
        <fullName evidence="2">DUF5134 domain-containing protein</fullName>
    </submittedName>
</protein>
<dbReference type="RefSeq" id="WP_326568860.1">
    <property type="nucleotide sequence ID" value="NZ_CP142149.1"/>
</dbReference>
<sequence>MIADPVVRWLVTALFLLGAGECGYRVFVGRLSWPAVVGGLLHGLMAVAMAVLAWPRGAELPTAVPLVVFALATLWFVALTLGQRVRRETNLYYALTMLATAWMYASMAGGVFAVPRGGAGGLGVAGGEHGAMSMPGMSMPGMSTVDASPGLVTAGLNWLCTIFFAVAVAWWSTSLFVRRRASPVPSVREHLGAAAQTAMAAGMAIMFAVVL</sequence>
<keyword evidence="1" id="KW-1133">Transmembrane helix</keyword>
<feature type="transmembrane region" description="Helical" evidence="1">
    <location>
        <begin position="31"/>
        <end position="54"/>
    </location>
</feature>
<feature type="transmembrane region" description="Helical" evidence="1">
    <location>
        <begin position="147"/>
        <end position="171"/>
    </location>
</feature>
<feature type="transmembrane region" description="Helical" evidence="1">
    <location>
        <begin position="91"/>
        <end position="114"/>
    </location>
</feature>
<dbReference type="EMBL" id="CP142149">
    <property type="protein sequence ID" value="WSE29902.1"/>
    <property type="molecule type" value="Genomic_DNA"/>
</dbReference>
<name>A0ABZ1I6C2_9PSEU</name>
<dbReference type="Pfam" id="PF17197">
    <property type="entry name" value="DUF5134"/>
    <property type="match status" value="1"/>
</dbReference>
<keyword evidence="3" id="KW-1185">Reference proteome</keyword>
<evidence type="ECO:0000313" key="3">
    <source>
        <dbReference type="Proteomes" id="UP001330812"/>
    </source>
</evidence>
<keyword evidence="1" id="KW-0812">Transmembrane</keyword>
<proteinExistence type="predicted"/>
<feature type="transmembrane region" description="Helical" evidence="1">
    <location>
        <begin position="6"/>
        <end position="24"/>
    </location>
</feature>
<evidence type="ECO:0000256" key="1">
    <source>
        <dbReference type="SAM" id="Phobius"/>
    </source>
</evidence>
<gene>
    <name evidence="2" type="ORF">VSH64_45135</name>
</gene>
<evidence type="ECO:0000313" key="2">
    <source>
        <dbReference type="EMBL" id="WSE29902.1"/>
    </source>
</evidence>
<dbReference type="InterPro" id="IPR033458">
    <property type="entry name" value="DUF5134"/>
</dbReference>
<feature type="transmembrane region" description="Helical" evidence="1">
    <location>
        <begin position="191"/>
        <end position="210"/>
    </location>
</feature>
<reference evidence="2 3" key="1">
    <citation type="journal article" date="2015" name="Int. J. Syst. Evol. Microbiol.">
        <title>Amycolatopsis rhabdoformis sp. nov., an actinomycete isolated from a tropical forest soil.</title>
        <authorList>
            <person name="Souza W.R."/>
            <person name="Silva R.E."/>
            <person name="Goodfellow M."/>
            <person name="Busarakam K."/>
            <person name="Figueiro F.S."/>
            <person name="Ferreira D."/>
            <person name="Rodrigues-Filho E."/>
            <person name="Moraes L.A.B."/>
            <person name="Zucchi T.D."/>
        </authorList>
    </citation>
    <scope>NUCLEOTIDE SEQUENCE [LARGE SCALE GENOMIC DNA]</scope>
    <source>
        <strain evidence="2 3">NCIMB 14900</strain>
    </source>
</reference>
<organism evidence="2 3">
    <name type="scientific">Amycolatopsis rhabdoformis</name>
    <dbReference type="NCBI Taxonomy" id="1448059"/>
    <lineage>
        <taxon>Bacteria</taxon>
        <taxon>Bacillati</taxon>
        <taxon>Actinomycetota</taxon>
        <taxon>Actinomycetes</taxon>
        <taxon>Pseudonocardiales</taxon>
        <taxon>Pseudonocardiaceae</taxon>
        <taxon>Amycolatopsis</taxon>
    </lineage>
</organism>
<keyword evidence="1" id="KW-0472">Membrane</keyword>
<dbReference type="Proteomes" id="UP001330812">
    <property type="component" value="Chromosome"/>
</dbReference>